<name>A0A4Z2J0Z6_9TELE</name>
<sequence length="217" mass="23660">MSCDARVTERRMAKGWTARLVLPPGLVGRSSGTTGDGMITKIGPELSPSMRLCCNRKEIAPLSTRAYAKLTGVDRYFCFWNFFSRPISCSSVKMVRLRRGFFRRVAPCSVSDSLLMLRGVRLGEGSEPRGCCGESRCGGTPTGDGVWGRWRGRLGGCRVITESRGTDRSSKTPESIKSSTCLEPSWEGRRPGGSIMGIAVFLRPPLVAADFCDTVAH</sequence>
<organism evidence="2 3">
    <name type="scientific">Liparis tanakae</name>
    <name type="common">Tanaka's snailfish</name>
    <dbReference type="NCBI Taxonomy" id="230148"/>
    <lineage>
        <taxon>Eukaryota</taxon>
        <taxon>Metazoa</taxon>
        <taxon>Chordata</taxon>
        <taxon>Craniata</taxon>
        <taxon>Vertebrata</taxon>
        <taxon>Euteleostomi</taxon>
        <taxon>Actinopterygii</taxon>
        <taxon>Neopterygii</taxon>
        <taxon>Teleostei</taxon>
        <taxon>Neoteleostei</taxon>
        <taxon>Acanthomorphata</taxon>
        <taxon>Eupercaria</taxon>
        <taxon>Perciformes</taxon>
        <taxon>Cottioidei</taxon>
        <taxon>Cottales</taxon>
        <taxon>Liparidae</taxon>
        <taxon>Liparis</taxon>
    </lineage>
</organism>
<dbReference type="AlphaFoldDB" id="A0A4Z2J0Z6"/>
<feature type="region of interest" description="Disordered" evidence="1">
    <location>
        <begin position="164"/>
        <end position="184"/>
    </location>
</feature>
<feature type="compositionally biased region" description="Polar residues" evidence="1">
    <location>
        <begin position="172"/>
        <end position="182"/>
    </location>
</feature>
<proteinExistence type="predicted"/>
<evidence type="ECO:0000256" key="1">
    <source>
        <dbReference type="SAM" id="MobiDB-lite"/>
    </source>
</evidence>
<gene>
    <name evidence="2" type="ORF">EYF80_006012</name>
</gene>
<protein>
    <submittedName>
        <fullName evidence="2">Uncharacterized protein</fullName>
    </submittedName>
</protein>
<dbReference type="Proteomes" id="UP000314294">
    <property type="component" value="Unassembled WGS sequence"/>
</dbReference>
<comment type="caution">
    <text evidence="2">The sequence shown here is derived from an EMBL/GenBank/DDBJ whole genome shotgun (WGS) entry which is preliminary data.</text>
</comment>
<reference evidence="2 3" key="1">
    <citation type="submission" date="2019-03" db="EMBL/GenBank/DDBJ databases">
        <title>First draft genome of Liparis tanakae, snailfish: a comprehensive survey of snailfish specific genes.</title>
        <authorList>
            <person name="Kim W."/>
            <person name="Song I."/>
            <person name="Jeong J.-H."/>
            <person name="Kim D."/>
            <person name="Kim S."/>
            <person name="Ryu S."/>
            <person name="Song J.Y."/>
            <person name="Lee S.K."/>
        </authorList>
    </citation>
    <scope>NUCLEOTIDE SEQUENCE [LARGE SCALE GENOMIC DNA]</scope>
    <source>
        <tissue evidence="2">Muscle</tissue>
    </source>
</reference>
<dbReference type="EMBL" id="SRLO01000031">
    <property type="protein sequence ID" value="TNN83836.1"/>
    <property type="molecule type" value="Genomic_DNA"/>
</dbReference>
<evidence type="ECO:0000313" key="3">
    <source>
        <dbReference type="Proteomes" id="UP000314294"/>
    </source>
</evidence>
<accession>A0A4Z2J0Z6</accession>
<evidence type="ECO:0000313" key="2">
    <source>
        <dbReference type="EMBL" id="TNN83836.1"/>
    </source>
</evidence>
<keyword evidence="3" id="KW-1185">Reference proteome</keyword>